<dbReference type="SUPFAM" id="SSF52317">
    <property type="entry name" value="Class I glutamine amidotransferase-like"/>
    <property type="match status" value="1"/>
</dbReference>
<dbReference type="InterPro" id="IPR029062">
    <property type="entry name" value="Class_I_gatase-like"/>
</dbReference>
<dbReference type="EMBL" id="JASPDQ010000002">
    <property type="protein sequence ID" value="MDK8601165.1"/>
    <property type="molecule type" value="Genomic_DNA"/>
</dbReference>
<dbReference type="AlphaFoldDB" id="A0A0W1KM63"/>
<keyword evidence="4" id="KW-1185">Reference proteome</keyword>
<evidence type="ECO:0000313" key="3">
    <source>
        <dbReference type="EMBL" id="MDK8601165.1"/>
    </source>
</evidence>
<dbReference type="PATRIC" id="fig|59561.3.peg.364"/>
<protein>
    <submittedName>
        <fullName evidence="2">GMP synthase glutamine-hydrolyzing</fullName>
        <ecNumber evidence="2">6.3.5.2</ecNumber>
    </submittedName>
    <submittedName>
        <fullName evidence="3">Gamma-glutamyl-gamma-aminobutyrate hydrolase family protein</fullName>
    </submittedName>
</protein>
<dbReference type="GO" id="GO:0003922">
    <property type="term" value="F:GMP synthase (glutamine-hydrolyzing) activity"/>
    <property type="evidence" value="ECO:0007669"/>
    <property type="project" value="UniProtKB-EC"/>
</dbReference>
<dbReference type="STRING" id="59561.AQZ59_00369"/>
<dbReference type="RefSeq" id="WP_062612593.1">
    <property type="nucleotide sequence ID" value="NZ_CAUPHE010000015.1"/>
</dbReference>
<accession>A0A0W1KM63</accession>
<proteinExistence type="predicted"/>
<dbReference type="Pfam" id="PF00117">
    <property type="entry name" value="GATase"/>
    <property type="match status" value="1"/>
</dbReference>
<feature type="domain" description="Glutamine amidotransferase" evidence="1">
    <location>
        <begin position="49"/>
        <end position="192"/>
    </location>
</feature>
<dbReference type="Gene3D" id="3.40.50.880">
    <property type="match status" value="1"/>
</dbReference>
<reference evidence="3" key="2">
    <citation type="submission" date="2023-05" db="EMBL/GenBank/DDBJ databases">
        <title>Genomic Catalog of Human Bladder Bacteria.</title>
        <authorList>
            <person name="Du J."/>
        </authorList>
    </citation>
    <scope>NUCLEOTIDE SEQUENCE</scope>
    <source>
        <strain evidence="3">UMB1304A</strain>
    </source>
</reference>
<dbReference type="PROSITE" id="PS51273">
    <property type="entry name" value="GATASE_TYPE_1"/>
    <property type="match status" value="1"/>
</dbReference>
<name>A0A0W1KM63_9ACTO</name>
<dbReference type="GO" id="GO:0005829">
    <property type="term" value="C:cytosol"/>
    <property type="evidence" value="ECO:0007669"/>
    <property type="project" value="TreeGrafter"/>
</dbReference>
<dbReference type="EMBL" id="LNIZ01000001">
    <property type="protein sequence ID" value="KTF05060.1"/>
    <property type="molecule type" value="Genomic_DNA"/>
</dbReference>
<dbReference type="InterPro" id="IPR044992">
    <property type="entry name" value="ChyE-like"/>
</dbReference>
<dbReference type="EC" id="6.3.5.2" evidence="2"/>
<evidence type="ECO:0000313" key="4">
    <source>
        <dbReference type="Proteomes" id="UP000054404"/>
    </source>
</evidence>
<dbReference type="OrthoDB" id="5196541at2"/>
<dbReference type="CDD" id="cd01741">
    <property type="entry name" value="GATase1_1"/>
    <property type="match status" value="1"/>
</dbReference>
<comment type="caution">
    <text evidence="2">The sequence shown here is derived from an EMBL/GenBank/DDBJ whole genome shotgun (WGS) entry which is preliminary data.</text>
</comment>
<sequence length="242" mass="26250">MKPFAFLAARPAFAADIRRDEFAVVKRDGRLSDAEIVYLPLAERPQIDPEDYAGIIVSGSQYGFGVVDEAKTPDQIATEEVLFDVVKQVLAKDLPFLGLCYGHQAVALSLGGTLSAEYGEELSTVSIHLNDDGRADPIFSQLPDSFPAIVGHDDAIGVVPANTTVLASSELCPVQAIRYGDNVYGVQFHPEIDADGVGLRLDYYGDVYFAAEQVERVRAQTTSHDYAACAVLIGAFVDRYRS</sequence>
<organism evidence="2 4">
    <name type="scientific">Trueperella bernardiae</name>
    <dbReference type="NCBI Taxonomy" id="59561"/>
    <lineage>
        <taxon>Bacteria</taxon>
        <taxon>Bacillati</taxon>
        <taxon>Actinomycetota</taxon>
        <taxon>Actinomycetes</taxon>
        <taxon>Actinomycetales</taxon>
        <taxon>Actinomycetaceae</taxon>
        <taxon>Trueperella</taxon>
    </lineage>
</organism>
<evidence type="ECO:0000313" key="2">
    <source>
        <dbReference type="EMBL" id="KTF05060.1"/>
    </source>
</evidence>
<evidence type="ECO:0000259" key="1">
    <source>
        <dbReference type="Pfam" id="PF00117"/>
    </source>
</evidence>
<dbReference type="InterPro" id="IPR017926">
    <property type="entry name" value="GATASE"/>
</dbReference>
<gene>
    <name evidence="2" type="primary">guaA_1</name>
    <name evidence="2" type="ORF">AQZ59_00369</name>
    <name evidence="3" type="ORF">QP858_01645</name>
</gene>
<keyword evidence="2" id="KW-0436">Ligase</keyword>
<dbReference type="PANTHER" id="PTHR42695:SF5">
    <property type="entry name" value="GLUTAMINE AMIDOTRANSFERASE YLR126C-RELATED"/>
    <property type="match status" value="1"/>
</dbReference>
<reference evidence="2 4" key="1">
    <citation type="submission" date="2015-11" db="EMBL/GenBank/DDBJ databases">
        <title>Draft Genome Sequence of the Type Strain Trueperella bernardiae LCDC 89-0504T, Isolated from Blood Culture.</title>
        <authorList>
            <person name="Bernier A.-M."/>
            <person name="Bernard K."/>
        </authorList>
    </citation>
    <scope>NUCLEOTIDE SEQUENCE [LARGE SCALE GENOMIC DNA]</scope>
    <source>
        <strain evidence="2 4">LCDC 89-0504</strain>
    </source>
</reference>
<dbReference type="Proteomes" id="UP000054404">
    <property type="component" value="Unassembled WGS sequence"/>
</dbReference>
<dbReference type="GO" id="GO:0016787">
    <property type="term" value="F:hydrolase activity"/>
    <property type="evidence" value="ECO:0007669"/>
    <property type="project" value="UniProtKB-KW"/>
</dbReference>
<keyword evidence="3" id="KW-0378">Hydrolase</keyword>
<dbReference type="Proteomes" id="UP001225576">
    <property type="component" value="Unassembled WGS sequence"/>
</dbReference>
<dbReference type="PANTHER" id="PTHR42695">
    <property type="entry name" value="GLUTAMINE AMIDOTRANSFERASE YLR126C-RELATED"/>
    <property type="match status" value="1"/>
</dbReference>